<dbReference type="GO" id="GO:0046872">
    <property type="term" value="F:metal ion binding"/>
    <property type="evidence" value="ECO:0007669"/>
    <property type="project" value="UniProtKB-KW"/>
</dbReference>
<protein>
    <submittedName>
        <fullName evidence="4">Oxoglutarate 3-dioxygenase</fullName>
    </submittedName>
</protein>
<dbReference type="SUPFAM" id="SSF51197">
    <property type="entry name" value="Clavaminate synthase-like"/>
    <property type="match status" value="1"/>
</dbReference>
<dbReference type="PRINTS" id="PR00682">
    <property type="entry name" value="IPNSYNTHASE"/>
</dbReference>
<organism evidence="4 5">
    <name type="scientific">Hyaloscypha variabilis (strain UAMH 11265 / GT02V1 / F)</name>
    <name type="common">Meliniomyces variabilis</name>
    <dbReference type="NCBI Taxonomy" id="1149755"/>
    <lineage>
        <taxon>Eukaryota</taxon>
        <taxon>Fungi</taxon>
        <taxon>Dikarya</taxon>
        <taxon>Ascomycota</taxon>
        <taxon>Pezizomycotina</taxon>
        <taxon>Leotiomycetes</taxon>
        <taxon>Helotiales</taxon>
        <taxon>Hyaloscyphaceae</taxon>
        <taxon>Hyaloscypha</taxon>
        <taxon>Hyaloscypha variabilis</taxon>
    </lineage>
</organism>
<comment type="similarity">
    <text evidence="1 2">Belongs to the iron/ascorbate-dependent oxidoreductase family.</text>
</comment>
<reference evidence="4 5" key="1">
    <citation type="submission" date="2016-04" db="EMBL/GenBank/DDBJ databases">
        <title>A degradative enzymes factory behind the ericoid mycorrhizal symbiosis.</title>
        <authorList>
            <consortium name="DOE Joint Genome Institute"/>
            <person name="Martino E."/>
            <person name="Morin E."/>
            <person name="Grelet G."/>
            <person name="Kuo A."/>
            <person name="Kohler A."/>
            <person name="Daghino S."/>
            <person name="Barry K."/>
            <person name="Choi C."/>
            <person name="Cichocki N."/>
            <person name="Clum A."/>
            <person name="Copeland A."/>
            <person name="Hainaut M."/>
            <person name="Haridas S."/>
            <person name="Labutti K."/>
            <person name="Lindquist E."/>
            <person name="Lipzen A."/>
            <person name="Khouja H.-R."/>
            <person name="Murat C."/>
            <person name="Ohm R."/>
            <person name="Olson A."/>
            <person name="Spatafora J."/>
            <person name="Veneault-Fourrey C."/>
            <person name="Henrissat B."/>
            <person name="Grigoriev I."/>
            <person name="Martin F."/>
            <person name="Perotto S."/>
        </authorList>
    </citation>
    <scope>NUCLEOTIDE SEQUENCE [LARGE SCALE GENOMIC DNA]</scope>
    <source>
        <strain evidence="4 5">F</strain>
    </source>
</reference>
<gene>
    <name evidence="4" type="ORF">L207DRAFT_498046</name>
</gene>
<dbReference type="EMBL" id="KZ613955">
    <property type="protein sequence ID" value="PMD33628.1"/>
    <property type="molecule type" value="Genomic_DNA"/>
</dbReference>
<evidence type="ECO:0000313" key="4">
    <source>
        <dbReference type="EMBL" id="PMD33628.1"/>
    </source>
</evidence>
<feature type="domain" description="Fe2OG dioxygenase" evidence="3">
    <location>
        <begin position="173"/>
        <end position="278"/>
    </location>
</feature>
<dbReference type="InterPro" id="IPR005123">
    <property type="entry name" value="Oxoglu/Fe-dep_dioxygenase_dom"/>
</dbReference>
<dbReference type="Pfam" id="PF14226">
    <property type="entry name" value="DIOX_N"/>
    <property type="match status" value="1"/>
</dbReference>
<sequence>MALALPIIDFSPFLDPSSTKAAKRTTAFEIDQACRNVGFFYLSNHGVDPKIMQQMLDNARTFFERASPEEKRGLAIKDAGDGIGDSSRGFQRVEGGLKGTHEAVDMFRPVDNSEGPPYQVGFGENQWPQTPNTFRNTAEQYIDSLFLLATEIVRAIATALEVDETVLLSRVDKSFWNLRIIGYEATDERNTTSKVSGIGEHTDFGILTLLLTDPQPGSLQVWSKNGEWVAADPIPGCYLINLGDMLSKWTNGIYVSTKHRVIHNSNQARVSIPFFFDPNMDAIISPFLPLDRNTHEDDGILFREKFVNSIKYSIVT</sequence>
<proteinExistence type="inferred from homology"/>
<evidence type="ECO:0000256" key="1">
    <source>
        <dbReference type="ARBA" id="ARBA00008056"/>
    </source>
</evidence>
<dbReference type="PANTHER" id="PTHR47990">
    <property type="entry name" value="2-OXOGLUTARATE (2OG) AND FE(II)-DEPENDENT OXYGENASE SUPERFAMILY PROTEIN-RELATED"/>
    <property type="match status" value="1"/>
</dbReference>
<dbReference type="InterPro" id="IPR050231">
    <property type="entry name" value="Iron_ascorbate_oxido_reductase"/>
</dbReference>
<evidence type="ECO:0000313" key="5">
    <source>
        <dbReference type="Proteomes" id="UP000235786"/>
    </source>
</evidence>
<dbReference type="Gene3D" id="2.60.120.330">
    <property type="entry name" value="B-lactam Antibiotic, Isopenicillin N Synthase, Chain"/>
    <property type="match status" value="1"/>
</dbReference>
<keyword evidence="4" id="KW-0223">Dioxygenase</keyword>
<name>A0A2J6R534_HYAVF</name>
<dbReference type="OrthoDB" id="288590at2759"/>
<evidence type="ECO:0000256" key="2">
    <source>
        <dbReference type="RuleBase" id="RU003682"/>
    </source>
</evidence>
<keyword evidence="2" id="KW-0479">Metal-binding</keyword>
<dbReference type="GO" id="GO:0044283">
    <property type="term" value="P:small molecule biosynthetic process"/>
    <property type="evidence" value="ECO:0007669"/>
    <property type="project" value="UniProtKB-ARBA"/>
</dbReference>
<accession>A0A2J6R534</accession>
<dbReference type="InterPro" id="IPR027443">
    <property type="entry name" value="IPNS-like_sf"/>
</dbReference>
<dbReference type="InterPro" id="IPR026992">
    <property type="entry name" value="DIOX_N"/>
</dbReference>
<dbReference type="STRING" id="1149755.A0A2J6R534"/>
<evidence type="ECO:0000259" key="3">
    <source>
        <dbReference type="PROSITE" id="PS51471"/>
    </source>
</evidence>
<dbReference type="Proteomes" id="UP000235786">
    <property type="component" value="Unassembled WGS sequence"/>
</dbReference>
<dbReference type="GO" id="GO:0051213">
    <property type="term" value="F:dioxygenase activity"/>
    <property type="evidence" value="ECO:0007669"/>
    <property type="project" value="UniProtKB-KW"/>
</dbReference>
<dbReference type="Pfam" id="PF03171">
    <property type="entry name" value="2OG-FeII_Oxy"/>
    <property type="match status" value="1"/>
</dbReference>
<keyword evidence="2" id="KW-0408">Iron</keyword>
<keyword evidence="2" id="KW-0560">Oxidoreductase</keyword>
<dbReference type="PROSITE" id="PS51471">
    <property type="entry name" value="FE2OG_OXY"/>
    <property type="match status" value="1"/>
</dbReference>
<keyword evidence="5" id="KW-1185">Reference proteome</keyword>
<dbReference type="AlphaFoldDB" id="A0A2J6R534"/>
<dbReference type="InterPro" id="IPR044861">
    <property type="entry name" value="IPNS-like_FE2OG_OXY"/>
</dbReference>